<evidence type="ECO:0000256" key="13">
    <source>
        <dbReference type="ARBA" id="ARBA00053345"/>
    </source>
</evidence>
<evidence type="ECO:0000256" key="9">
    <source>
        <dbReference type="ARBA" id="ARBA00023125"/>
    </source>
</evidence>
<dbReference type="SUPFAM" id="SSF57667">
    <property type="entry name" value="beta-beta-alpha zinc fingers"/>
    <property type="match status" value="3"/>
</dbReference>
<dbReference type="PANTHER" id="PTHR24404">
    <property type="entry name" value="ZINC FINGER PROTEIN"/>
    <property type="match status" value="1"/>
</dbReference>
<dbReference type="PROSITE" id="PS00028">
    <property type="entry name" value="ZINC_FINGER_C2H2_1"/>
    <property type="match status" value="4"/>
</dbReference>
<evidence type="ECO:0000256" key="3">
    <source>
        <dbReference type="ARBA" id="ARBA00022492"/>
    </source>
</evidence>
<evidence type="ECO:0000256" key="7">
    <source>
        <dbReference type="ARBA" id="ARBA00022833"/>
    </source>
</evidence>
<sequence>MSTSIVKEDCEENFALGNRLNSLSYGKDFEVKRNNEISIKLEENYYKEDVLWKSEHGSFDVKVKLKFEVNEEPIHLQAVEQKIKKEIEIYEEPIAFKGKKCLVKHDLSLTEENPYKCSFSNKAFPQNKQIHQSTNARVVIQRLNLSSITMPVHTETNLYASSQCAKDYSNKNSFNDHRITHINEKPHQCRQCDKRFSYKRDFIKHKKSHTGGKAHQCSQCNMTFSKNSNLVKHRRSHTWEKPYQCSQCGKAFSQNGNLKRHQSIHTREKPYQCSQCGKAFSDNGNLKRHQFIHTGEKPHK</sequence>
<keyword evidence="5" id="KW-0677">Repeat</keyword>
<protein>
    <recommendedName>
        <fullName evidence="12">Protein krueppel</fullName>
    </recommendedName>
</protein>
<gene>
    <name evidence="16" type="ORF">MNOR_LOCUS10512</name>
</gene>
<feature type="domain" description="C2H2-type" evidence="15">
    <location>
        <begin position="159"/>
        <end position="186"/>
    </location>
</feature>
<name>A0AAV2QAS4_MEGNR</name>
<comment type="subcellular location">
    <subcellularLocation>
        <location evidence="1">Nucleus</location>
    </subcellularLocation>
</comment>
<evidence type="ECO:0000256" key="2">
    <source>
        <dbReference type="ARBA" id="ARBA00006991"/>
    </source>
</evidence>
<proteinExistence type="inferred from homology"/>
<dbReference type="PROSITE" id="PS50157">
    <property type="entry name" value="ZINC_FINGER_C2H2_2"/>
    <property type="match status" value="5"/>
</dbReference>
<evidence type="ECO:0000256" key="4">
    <source>
        <dbReference type="ARBA" id="ARBA00022723"/>
    </source>
</evidence>
<dbReference type="Proteomes" id="UP001497623">
    <property type="component" value="Unassembled WGS sequence"/>
</dbReference>
<keyword evidence="4" id="KW-0479">Metal-binding</keyword>
<feature type="domain" description="C2H2-type" evidence="15">
    <location>
        <begin position="187"/>
        <end position="214"/>
    </location>
</feature>
<evidence type="ECO:0000259" key="15">
    <source>
        <dbReference type="PROSITE" id="PS50157"/>
    </source>
</evidence>
<dbReference type="InterPro" id="IPR036236">
    <property type="entry name" value="Znf_C2H2_sf"/>
</dbReference>
<feature type="domain" description="C2H2-type" evidence="15">
    <location>
        <begin position="271"/>
        <end position="298"/>
    </location>
</feature>
<dbReference type="EMBL" id="CAXKWB010005324">
    <property type="protein sequence ID" value="CAL4077834.1"/>
    <property type="molecule type" value="Genomic_DNA"/>
</dbReference>
<evidence type="ECO:0000256" key="8">
    <source>
        <dbReference type="ARBA" id="ARBA00023015"/>
    </source>
</evidence>
<evidence type="ECO:0000256" key="11">
    <source>
        <dbReference type="ARBA" id="ARBA00023242"/>
    </source>
</evidence>
<evidence type="ECO:0000256" key="12">
    <source>
        <dbReference type="ARBA" id="ARBA00023843"/>
    </source>
</evidence>
<dbReference type="InterPro" id="IPR050589">
    <property type="entry name" value="Ikaros_C2H2-ZF"/>
</dbReference>
<comment type="caution">
    <text evidence="16">The sequence shown here is derived from an EMBL/GenBank/DDBJ whole genome shotgun (WGS) entry which is preliminary data.</text>
</comment>
<evidence type="ECO:0000256" key="14">
    <source>
        <dbReference type="PROSITE-ProRule" id="PRU00042"/>
    </source>
</evidence>
<dbReference type="InterPro" id="IPR013087">
    <property type="entry name" value="Znf_C2H2_type"/>
</dbReference>
<evidence type="ECO:0000313" key="16">
    <source>
        <dbReference type="EMBL" id="CAL4077834.1"/>
    </source>
</evidence>
<dbReference type="SMART" id="SM00355">
    <property type="entry name" value="ZnF_C2H2"/>
    <property type="match status" value="5"/>
</dbReference>
<evidence type="ECO:0000256" key="10">
    <source>
        <dbReference type="ARBA" id="ARBA00023163"/>
    </source>
</evidence>
<keyword evidence="7" id="KW-0862">Zinc</keyword>
<comment type="similarity">
    <text evidence="2">Belongs to the krueppel C2H2-type zinc-finger protein family.</text>
</comment>
<dbReference type="AlphaFoldDB" id="A0AAV2QAS4"/>
<evidence type="ECO:0000256" key="1">
    <source>
        <dbReference type="ARBA" id="ARBA00004123"/>
    </source>
</evidence>
<dbReference type="GO" id="GO:0000978">
    <property type="term" value="F:RNA polymerase II cis-regulatory region sequence-specific DNA binding"/>
    <property type="evidence" value="ECO:0007669"/>
    <property type="project" value="TreeGrafter"/>
</dbReference>
<dbReference type="PANTHER" id="PTHR24404:SF114">
    <property type="entry name" value="KLUMPFUSS, ISOFORM B-RELATED"/>
    <property type="match status" value="1"/>
</dbReference>
<keyword evidence="9" id="KW-0238">DNA-binding</keyword>
<feature type="domain" description="C2H2-type" evidence="15">
    <location>
        <begin position="215"/>
        <end position="242"/>
    </location>
</feature>
<reference evidence="16 17" key="1">
    <citation type="submission" date="2024-05" db="EMBL/GenBank/DDBJ databases">
        <authorList>
            <person name="Wallberg A."/>
        </authorList>
    </citation>
    <scope>NUCLEOTIDE SEQUENCE [LARGE SCALE GENOMIC DNA]</scope>
</reference>
<evidence type="ECO:0000256" key="5">
    <source>
        <dbReference type="ARBA" id="ARBA00022737"/>
    </source>
</evidence>
<organism evidence="16 17">
    <name type="scientific">Meganyctiphanes norvegica</name>
    <name type="common">Northern krill</name>
    <name type="synonym">Thysanopoda norvegica</name>
    <dbReference type="NCBI Taxonomy" id="48144"/>
    <lineage>
        <taxon>Eukaryota</taxon>
        <taxon>Metazoa</taxon>
        <taxon>Ecdysozoa</taxon>
        <taxon>Arthropoda</taxon>
        <taxon>Crustacea</taxon>
        <taxon>Multicrustacea</taxon>
        <taxon>Malacostraca</taxon>
        <taxon>Eumalacostraca</taxon>
        <taxon>Eucarida</taxon>
        <taxon>Euphausiacea</taxon>
        <taxon>Euphausiidae</taxon>
        <taxon>Meganyctiphanes</taxon>
    </lineage>
</organism>
<dbReference type="GO" id="GO:0005634">
    <property type="term" value="C:nucleus"/>
    <property type="evidence" value="ECO:0007669"/>
    <property type="project" value="UniProtKB-SubCell"/>
</dbReference>
<keyword evidence="10" id="KW-0804">Transcription</keyword>
<comment type="function">
    <text evidence="13">Krueppel is a gap class segmentation protein.</text>
</comment>
<evidence type="ECO:0000313" key="17">
    <source>
        <dbReference type="Proteomes" id="UP001497623"/>
    </source>
</evidence>
<keyword evidence="11" id="KW-0539">Nucleus</keyword>
<dbReference type="Pfam" id="PF00096">
    <property type="entry name" value="zf-C2H2"/>
    <property type="match status" value="4"/>
</dbReference>
<dbReference type="Gene3D" id="3.30.160.60">
    <property type="entry name" value="Classic Zinc Finger"/>
    <property type="match status" value="4"/>
</dbReference>
<feature type="domain" description="C2H2-type" evidence="15">
    <location>
        <begin position="243"/>
        <end position="270"/>
    </location>
</feature>
<keyword evidence="3" id="KW-0217">Developmental protein</keyword>
<evidence type="ECO:0000256" key="6">
    <source>
        <dbReference type="ARBA" id="ARBA00022771"/>
    </source>
</evidence>
<accession>A0AAV2QAS4</accession>
<dbReference type="FunFam" id="3.30.160.60:FF:001954">
    <property type="entry name" value="Zinc finger protein 787"/>
    <property type="match status" value="1"/>
</dbReference>
<dbReference type="GO" id="GO:0006357">
    <property type="term" value="P:regulation of transcription by RNA polymerase II"/>
    <property type="evidence" value="ECO:0007669"/>
    <property type="project" value="TreeGrafter"/>
</dbReference>
<keyword evidence="17" id="KW-1185">Reference proteome</keyword>
<keyword evidence="6 14" id="KW-0863">Zinc-finger</keyword>
<dbReference type="GO" id="GO:0008270">
    <property type="term" value="F:zinc ion binding"/>
    <property type="evidence" value="ECO:0007669"/>
    <property type="project" value="UniProtKB-KW"/>
</dbReference>
<dbReference type="GO" id="GO:0035282">
    <property type="term" value="P:segmentation"/>
    <property type="evidence" value="ECO:0007669"/>
    <property type="project" value="UniProtKB-KW"/>
</dbReference>
<feature type="non-terminal residue" evidence="16">
    <location>
        <position position="300"/>
    </location>
</feature>
<dbReference type="FunFam" id="3.30.160.60:FF:000688">
    <property type="entry name" value="zinc finger protein 197 isoform X1"/>
    <property type="match status" value="1"/>
</dbReference>
<dbReference type="FunFam" id="3.30.160.60:FF:001156">
    <property type="entry name" value="Zinc finger protein 407"/>
    <property type="match status" value="1"/>
</dbReference>
<keyword evidence="3" id="KW-0302">Gap protein</keyword>
<dbReference type="FunFam" id="3.30.160.60:FF:002343">
    <property type="entry name" value="Zinc finger protein 33A"/>
    <property type="match status" value="1"/>
</dbReference>
<dbReference type="GO" id="GO:0003700">
    <property type="term" value="F:DNA-binding transcription factor activity"/>
    <property type="evidence" value="ECO:0007669"/>
    <property type="project" value="TreeGrafter"/>
</dbReference>
<keyword evidence="8" id="KW-0805">Transcription regulation</keyword>